<evidence type="ECO:0000313" key="1">
    <source>
        <dbReference type="EMBL" id="GAL23770.1"/>
    </source>
</evidence>
<organism evidence="1 2">
    <name type="scientific">Vibrio variabilis</name>
    <dbReference type="NCBI Taxonomy" id="990271"/>
    <lineage>
        <taxon>Bacteria</taxon>
        <taxon>Pseudomonadati</taxon>
        <taxon>Pseudomonadota</taxon>
        <taxon>Gammaproteobacteria</taxon>
        <taxon>Vibrionales</taxon>
        <taxon>Vibrionaceae</taxon>
        <taxon>Vibrio</taxon>
    </lineage>
</organism>
<evidence type="ECO:0000313" key="2">
    <source>
        <dbReference type="Proteomes" id="UP000029223"/>
    </source>
</evidence>
<dbReference type="Proteomes" id="UP000029223">
    <property type="component" value="Unassembled WGS sequence"/>
</dbReference>
<dbReference type="InterPro" id="IPR025449">
    <property type="entry name" value="JetB"/>
</dbReference>
<reference evidence="2" key="1">
    <citation type="submission" date="2014-09" db="EMBL/GenBank/DDBJ databases">
        <title>Vibrio variabilis JCM 19239. (C206) whole genome shotgun sequence.</title>
        <authorList>
            <person name="Sawabe T."/>
            <person name="Meirelles P."/>
            <person name="Nakanishi M."/>
            <person name="Sayaka M."/>
            <person name="Hattori M."/>
            <person name="Ohkuma M."/>
        </authorList>
    </citation>
    <scope>NUCLEOTIDE SEQUENCE [LARGE SCALE GENOMIC DNA]</scope>
    <source>
        <strain evidence="2">JCM 19239</strain>
    </source>
</reference>
<sequence>MANQHKSLFDWIEKEANARGVTHEEFRQVLQRLLNNQVLAPDFGPEIEKNIYRLYMSVKDLIDDYLAVAGLSIVNHTNPNAVIVYPPNTDAPGLKYEASGYEHDAFPMRRKVRVHERSFILLARHLFEQKVMQAEVEADGCITVSIEEFTLRYTTLFKRDIRSLADLGDNLSILKRLRIAEYKRSELNHDTILRITPIVQHFTFEQAFKVLEELEAKTNEEK</sequence>
<evidence type="ECO:0008006" key="3">
    <source>
        <dbReference type="Google" id="ProtNLM"/>
    </source>
</evidence>
<name>A0ABQ0J4V6_9VIBR</name>
<accession>A0ABQ0J4V6</accession>
<protein>
    <recommendedName>
        <fullName evidence="3">DUF4194 domain-containing protein</fullName>
    </recommendedName>
</protein>
<dbReference type="Pfam" id="PF13835">
    <property type="entry name" value="DUF4194"/>
    <property type="match status" value="1"/>
</dbReference>
<gene>
    <name evidence="1" type="ORF">JCM19239_7724</name>
</gene>
<keyword evidence="2" id="KW-1185">Reference proteome</keyword>
<dbReference type="EMBL" id="BBMS01000001">
    <property type="protein sequence ID" value="GAL23770.1"/>
    <property type="molecule type" value="Genomic_DNA"/>
</dbReference>
<comment type="caution">
    <text evidence="1">The sequence shown here is derived from an EMBL/GenBank/DDBJ whole genome shotgun (WGS) entry which is preliminary data.</text>
</comment>
<reference evidence="2" key="2">
    <citation type="submission" date="2014-09" db="EMBL/GenBank/DDBJ databases">
        <authorList>
            <consortium name="NBRP consortium"/>
            <person name="Sawabe T."/>
            <person name="Meirelles P."/>
            <person name="Nakanishi M."/>
            <person name="Sayaka M."/>
            <person name="Hattori M."/>
            <person name="Ohkuma M."/>
        </authorList>
    </citation>
    <scope>NUCLEOTIDE SEQUENCE [LARGE SCALE GENOMIC DNA]</scope>
    <source>
        <strain evidence="2">JCM 19239</strain>
    </source>
</reference>
<proteinExistence type="predicted"/>